<dbReference type="Pfam" id="PF17164">
    <property type="entry name" value="DUF5122"/>
    <property type="match status" value="4"/>
</dbReference>
<evidence type="ECO:0000313" key="3">
    <source>
        <dbReference type="EMBL" id="MBB5234063.1"/>
    </source>
</evidence>
<dbReference type="Proteomes" id="UP000525389">
    <property type="component" value="Unassembled WGS sequence"/>
</dbReference>
<dbReference type="NCBIfam" id="TIGR02608">
    <property type="entry name" value="delta_60_rpt"/>
    <property type="match status" value="5"/>
</dbReference>
<dbReference type="AlphaFoldDB" id="A0A7W8LPS0"/>
<dbReference type="SMART" id="SM00776">
    <property type="entry name" value="NPCBM"/>
    <property type="match status" value="1"/>
</dbReference>
<sequence>MKHRASRRLLLGAAPALLLASCGQSTPLAGADPYAGGASYPWSYTAPAGKLTTLSLTPGENNLYYEPILAARNGWGPVEIDRSNGERFAGDGRALTLNGKTYQRGFGTHAGSELRFSLKGTGGATCTRFTADVGVDDEVGSRGSVVFEVYLDGARAYSSGTLTGAGATKRVDLDITGKSELRLVVTDAGDNIHYDHADWAQPLIRCVASGAPAPGSLDTSFGRGGRSEVGGTDAQAEPGGAVLISDSAGGDFVLKRLFPDGRVQQVQTDLGAEDAAYALARQSDGRVVVVGRSGNNFAAARYNADLSLDATFGSGGKVVTDLGSLDAEVAYAVALQPDGQIVLAGTTVQPVPEGTIPSRDLAVVRYTAGGQLDPSFGRGGVVVQRFDGLDSLEATEDEARAVAIQPDGRILIAGKADDPGGGRQGLLTRLTAAGALDLTFAGRGFVRSGAYSIYNGVALEPDGEIVVVGYDGRFFSPGLVQRYRTDGSLQGQAAVEFTARQFGNENILSDVLIQPDGRVLVGGRAITNDGTGLNGYALARLNTDLSLDTTFGTGGKINTGLGAVALSGAETPLGALVRQEDGRIVVVSAGSARFWP</sequence>
<proteinExistence type="predicted"/>
<feature type="domain" description="Glycosyl hydrolase family 98 putative carbohydrate-binding module" evidence="2">
    <location>
        <begin position="57"/>
        <end position="206"/>
    </location>
</feature>
<dbReference type="SUPFAM" id="SSF49785">
    <property type="entry name" value="Galactose-binding domain-like"/>
    <property type="match status" value="1"/>
</dbReference>
<dbReference type="InterPro" id="IPR013431">
    <property type="entry name" value="Delta_60_rpt"/>
</dbReference>
<reference evidence="3 4" key="1">
    <citation type="submission" date="2020-08" db="EMBL/GenBank/DDBJ databases">
        <title>Genomic Encyclopedia of Type Strains, Phase IV (KMG-IV): sequencing the most valuable type-strain genomes for metagenomic binning, comparative biology and taxonomic classification.</title>
        <authorList>
            <person name="Goeker M."/>
        </authorList>
    </citation>
    <scope>NUCLEOTIDE SEQUENCE [LARGE SCALE GENOMIC DNA]</scope>
    <source>
        <strain evidence="3 4">DSM 101791</strain>
    </source>
</reference>
<dbReference type="InterPro" id="IPR038637">
    <property type="entry name" value="NPCBM_sf"/>
</dbReference>
<name>A0A7W8LPS0_9DEIO</name>
<organism evidence="3 4">
    <name type="scientific">Deinococcus budaensis</name>
    <dbReference type="NCBI Taxonomy" id="1665626"/>
    <lineage>
        <taxon>Bacteria</taxon>
        <taxon>Thermotogati</taxon>
        <taxon>Deinococcota</taxon>
        <taxon>Deinococci</taxon>
        <taxon>Deinococcales</taxon>
        <taxon>Deinococcaceae</taxon>
        <taxon>Deinococcus</taxon>
    </lineage>
</organism>
<dbReference type="RefSeq" id="WP_184027397.1">
    <property type="nucleotide sequence ID" value="NZ_JACHFN010000004.1"/>
</dbReference>
<evidence type="ECO:0000259" key="2">
    <source>
        <dbReference type="SMART" id="SM00776"/>
    </source>
</evidence>
<keyword evidence="1" id="KW-0732">Signal</keyword>
<dbReference type="Gene3D" id="2.60.120.1060">
    <property type="entry name" value="NPCBM/NEW2 domain"/>
    <property type="match status" value="1"/>
</dbReference>
<dbReference type="Gene3D" id="2.80.10.50">
    <property type="match status" value="3"/>
</dbReference>
<keyword evidence="4" id="KW-1185">Reference proteome</keyword>
<gene>
    <name evidence="3" type="ORF">HNQ09_001501</name>
</gene>
<dbReference type="InterPro" id="IPR013222">
    <property type="entry name" value="Glyco_hyd_98_carb-bd"/>
</dbReference>
<evidence type="ECO:0000256" key="1">
    <source>
        <dbReference type="SAM" id="SignalP"/>
    </source>
</evidence>
<dbReference type="PROSITE" id="PS51257">
    <property type="entry name" value="PROKAR_LIPOPROTEIN"/>
    <property type="match status" value="1"/>
</dbReference>
<feature type="chain" id="PRO_5030517951" evidence="1">
    <location>
        <begin position="21"/>
        <end position="596"/>
    </location>
</feature>
<comment type="caution">
    <text evidence="3">The sequence shown here is derived from an EMBL/GenBank/DDBJ whole genome shotgun (WGS) entry which is preliminary data.</text>
</comment>
<evidence type="ECO:0000313" key="4">
    <source>
        <dbReference type="Proteomes" id="UP000525389"/>
    </source>
</evidence>
<dbReference type="SUPFAM" id="SSF75011">
    <property type="entry name" value="3-carboxy-cis,cis-mucoante lactonizing enzyme"/>
    <property type="match status" value="1"/>
</dbReference>
<dbReference type="EMBL" id="JACHFN010000004">
    <property type="protein sequence ID" value="MBB5234063.1"/>
    <property type="molecule type" value="Genomic_DNA"/>
</dbReference>
<protein>
    <submittedName>
        <fullName evidence="3">Putative delta-60 repeat protein</fullName>
    </submittedName>
</protein>
<feature type="signal peptide" evidence="1">
    <location>
        <begin position="1"/>
        <end position="20"/>
    </location>
</feature>
<dbReference type="Pfam" id="PF08305">
    <property type="entry name" value="NPCBM"/>
    <property type="match status" value="1"/>
</dbReference>
<dbReference type="InterPro" id="IPR008979">
    <property type="entry name" value="Galactose-bd-like_sf"/>
</dbReference>
<accession>A0A7W8LPS0</accession>